<comment type="caution">
    <text evidence="1">The sequence shown here is derived from an EMBL/GenBank/DDBJ whole genome shotgun (WGS) entry which is preliminary data.</text>
</comment>
<dbReference type="EMBL" id="PVNL01000130">
    <property type="protein sequence ID" value="PRP97354.1"/>
    <property type="molecule type" value="Genomic_DNA"/>
</dbReference>
<organism evidence="1 2">
    <name type="scientific">Enhygromyxa salina</name>
    <dbReference type="NCBI Taxonomy" id="215803"/>
    <lineage>
        <taxon>Bacteria</taxon>
        <taxon>Pseudomonadati</taxon>
        <taxon>Myxococcota</taxon>
        <taxon>Polyangia</taxon>
        <taxon>Nannocystales</taxon>
        <taxon>Nannocystaceae</taxon>
        <taxon>Enhygromyxa</taxon>
    </lineage>
</organism>
<sequence>MIQAMLLVLAVNNPWQVGPAPSAHPTARGWNVGADLSGTLGGFSPLWGARAAASLTPHERFWTGVELGYGNGWRSCIDCRALGVTWTARGLAVRHRNVNLAGWSVATTVNGTFEWTPGFALEAGTRRVRFDTSWPVWSTWDLLTTLRATPEVGVAFAWSGQHGTRLAVVGLEPAVALTHRIWVEHWMFEATLRIGEEGVGLDMGARFGGPMSRGR</sequence>
<proteinExistence type="predicted"/>
<accession>A0A2S9XWZ2</accession>
<name>A0A2S9XWZ2_9BACT</name>
<dbReference type="Proteomes" id="UP000238823">
    <property type="component" value="Unassembled WGS sequence"/>
</dbReference>
<protein>
    <submittedName>
        <fullName evidence="1">Uncharacterized protein</fullName>
    </submittedName>
</protein>
<evidence type="ECO:0000313" key="1">
    <source>
        <dbReference type="EMBL" id="PRP97354.1"/>
    </source>
</evidence>
<evidence type="ECO:0000313" key="2">
    <source>
        <dbReference type="Proteomes" id="UP000238823"/>
    </source>
</evidence>
<gene>
    <name evidence="1" type="ORF">ENSA7_67040</name>
</gene>
<dbReference type="AlphaFoldDB" id="A0A2S9XWZ2"/>
<reference evidence="1 2" key="1">
    <citation type="submission" date="2018-03" db="EMBL/GenBank/DDBJ databases">
        <title>Draft Genome Sequences of the Obligatory Marine Myxobacteria Enhygromyxa salina SWB007.</title>
        <authorList>
            <person name="Poehlein A."/>
            <person name="Moghaddam J.A."/>
            <person name="Harms H."/>
            <person name="Alanjari M."/>
            <person name="Koenig G.M."/>
            <person name="Daniel R."/>
            <person name="Schaeberle T.F."/>
        </authorList>
    </citation>
    <scope>NUCLEOTIDE SEQUENCE [LARGE SCALE GENOMIC DNA]</scope>
    <source>
        <strain evidence="1 2">SWB007</strain>
    </source>
</reference>